<evidence type="ECO:0000256" key="1">
    <source>
        <dbReference type="ARBA" id="ARBA00004123"/>
    </source>
</evidence>
<comment type="subcellular location">
    <subcellularLocation>
        <location evidence="1">Nucleus</location>
    </subcellularLocation>
</comment>
<dbReference type="PROSITE" id="PS50863">
    <property type="entry name" value="B3"/>
    <property type="match status" value="1"/>
</dbReference>
<dbReference type="PANTHER" id="PTHR31541">
    <property type="entry name" value="B3 DOMAIN PLANT PROTEIN-RELATED"/>
    <property type="match status" value="1"/>
</dbReference>
<dbReference type="InterPro" id="IPR015300">
    <property type="entry name" value="DNA-bd_pseudobarrel_sf"/>
</dbReference>
<dbReference type="OrthoDB" id="668173at2759"/>
<dbReference type="SUPFAM" id="SSF101936">
    <property type="entry name" value="DNA-binding pseudobarrel domain"/>
    <property type="match status" value="1"/>
</dbReference>
<dbReference type="InParanoid" id="A0A2G5D2X5"/>
<gene>
    <name evidence="7" type="ORF">AQUCO_03000402v1</name>
</gene>
<name>A0A2G5D2X5_AQUCA</name>
<dbReference type="STRING" id="218851.A0A2G5D2X5"/>
<proteinExistence type="predicted"/>
<dbReference type="CDD" id="cd10017">
    <property type="entry name" value="B3_DNA"/>
    <property type="match status" value="1"/>
</dbReference>
<organism evidence="7 8">
    <name type="scientific">Aquilegia coerulea</name>
    <name type="common">Rocky mountain columbine</name>
    <dbReference type="NCBI Taxonomy" id="218851"/>
    <lineage>
        <taxon>Eukaryota</taxon>
        <taxon>Viridiplantae</taxon>
        <taxon>Streptophyta</taxon>
        <taxon>Embryophyta</taxon>
        <taxon>Tracheophyta</taxon>
        <taxon>Spermatophyta</taxon>
        <taxon>Magnoliopsida</taxon>
        <taxon>Ranunculales</taxon>
        <taxon>Ranunculaceae</taxon>
        <taxon>Thalictroideae</taxon>
        <taxon>Aquilegia</taxon>
    </lineage>
</organism>
<evidence type="ECO:0000259" key="6">
    <source>
        <dbReference type="PROSITE" id="PS50863"/>
    </source>
</evidence>
<evidence type="ECO:0000313" key="7">
    <source>
        <dbReference type="EMBL" id="PIA37833.1"/>
    </source>
</evidence>
<evidence type="ECO:0000256" key="2">
    <source>
        <dbReference type="ARBA" id="ARBA00023015"/>
    </source>
</evidence>
<dbReference type="EMBL" id="KZ305047">
    <property type="protein sequence ID" value="PIA37833.1"/>
    <property type="molecule type" value="Genomic_DNA"/>
</dbReference>
<dbReference type="Proteomes" id="UP000230069">
    <property type="component" value="Unassembled WGS sequence"/>
</dbReference>
<evidence type="ECO:0000313" key="8">
    <source>
        <dbReference type="Proteomes" id="UP000230069"/>
    </source>
</evidence>
<evidence type="ECO:0000256" key="4">
    <source>
        <dbReference type="ARBA" id="ARBA00023163"/>
    </source>
</evidence>
<dbReference type="GO" id="GO:0005634">
    <property type="term" value="C:nucleus"/>
    <property type="evidence" value="ECO:0007669"/>
    <property type="project" value="UniProtKB-SubCell"/>
</dbReference>
<keyword evidence="2" id="KW-0805">Transcription regulation</keyword>
<dbReference type="InterPro" id="IPR005508">
    <property type="entry name" value="At2g31720-like"/>
</dbReference>
<dbReference type="AlphaFoldDB" id="A0A2G5D2X5"/>
<keyword evidence="5" id="KW-0539">Nucleus</keyword>
<dbReference type="Gene3D" id="2.40.330.10">
    <property type="entry name" value="DNA-binding pseudobarrel domain"/>
    <property type="match status" value="1"/>
</dbReference>
<keyword evidence="3" id="KW-0238">DNA-binding</keyword>
<dbReference type="GO" id="GO:0003677">
    <property type="term" value="F:DNA binding"/>
    <property type="evidence" value="ECO:0007669"/>
    <property type="project" value="UniProtKB-KW"/>
</dbReference>
<keyword evidence="8" id="KW-1185">Reference proteome</keyword>
<dbReference type="InterPro" id="IPR003340">
    <property type="entry name" value="B3_DNA-bd"/>
</dbReference>
<reference evidence="7 8" key="1">
    <citation type="submission" date="2017-09" db="EMBL/GenBank/DDBJ databases">
        <title>WGS assembly of Aquilegia coerulea Goldsmith.</title>
        <authorList>
            <person name="Hodges S."/>
            <person name="Kramer E."/>
            <person name="Nordborg M."/>
            <person name="Tomkins J."/>
            <person name="Borevitz J."/>
            <person name="Derieg N."/>
            <person name="Yan J."/>
            <person name="Mihaltcheva S."/>
            <person name="Hayes R.D."/>
            <person name="Rokhsar D."/>
        </authorList>
    </citation>
    <scope>NUCLEOTIDE SEQUENCE [LARGE SCALE GENOMIC DNA]</scope>
    <source>
        <strain evidence="8">cv. Goldsmith</strain>
    </source>
</reference>
<feature type="domain" description="TF-B3" evidence="6">
    <location>
        <begin position="109"/>
        <end position="171"/>
    </location>
</feature>
<accession>A0A2G5D2X5</accession>
<dbReference type="Pfam" id="PF02362">
    <property type="entry name" value="B3"/>
    <property type="match status" value="1"/>
</dbReference>
<keyword evidence="4" id="KW-0804">Transcription</keyword>
<evidence type="ECO:0000256" key="5">
    <source>
        <dbReference type="ARBA" id="ARBA00023242"/>
    </source>
</evidence>
<evidence type="ECO:0000256" key="3">
    <source>
        <dbReference type="ARBA" id="ARBA00023125"/>
    </source>
</evidence>
<sequence>MVVEEEELALDEILRQGAENLKYMSEKPVNMETEAFASLQEQIETQPLIPPVERLRKKVIGPCYSWEKNLKKSDVDGGQRRLMLSSKDFAVPSVNQLLRDKDDVTKGVEVRVYDNYGEKYKMEYKRWGTKAHVLHRGWNEFRKNHGLVEHKAITLWAFRRKGDQSLCFAII</sequence>
<protein>
    <recommendedName>
        <fullName evidence="6">TF-B3 domain-containing protein</fullName>
    </recommendedName>
</protein>
<dbReference type="PANTHER" id="PTHR31541:SF28">
    <property type="entry name" value="TF-B3 DOMAIN-CONTAINING PROTEIN"/>
    <property type="match status" value="1"/>
</dbReference>